<feature type="region of interest" description="Disordered" evidence="1">
    <location>
        <begin position="452"/>
        <end position="532"/>
    </location>
</feature>
<feature type="compositionally biased region" description="Acidic residues" evidence="1">
    <location>
        <begin position="591"/>
        <end position="601"/>
    </location>
</feature>
<keyword evidence="3" id="KW-1185">Reference proteome</keyword>
<dbReference type="Proteomes" id="UP001363151">
    <property type="component" value="Unassembled WGS sequence"/>
</dbReference>
<feature type="region of interest" description="Disordered" evidence="1">
    <location>
        <begin position="582"/>
        <end position="629"/>
    </location>
</feature>
<feature type="compositionally biased region" description="Basic residues" evidence="1">
    <location>
        <begin position="671"/>
        <end position="687"/>
    </location>
</feature>
<feature type="compositionally biased region" description="Basic residues" evidence="1">
    <location>
        <begin position="460"/>
        <end position="505"/>
    </location>
</feature>
<dbReference type="EMBL" id="JBBJCI010000146">
    <property type="protein sequence ID" value="KAK7242208.1"/>
    <property type="molecule type" value="Genomic_DNA"/>
</dbReference>
<evidence type="ECO:0000256" key="1">
    <source>
        <dbReference type="SAM" id="MobiDB-lite"/>
    </source>
</evidence>
<sequence>MAAPPVAFACVDGTDVAIWPAYAPKHGLVMASLDEPRVLWWARDGGLEGAGAVVAVAAEAEGRIAAATANGALFLLSARSRRDASTGLGGRRRRGAPRRAGGCGRRGRRGRPPGGLAPVVARWGFDGDDAAPERFRSARALVFGSTASSAVAVDFGTGPAEPRLALGDAAPPGGFGRRASRAALAAVFDEAGGRVVAFDGAWDSPPAEASLDDDAQTLKTAEEAAARVAARARAPGAGSPRETSRRGRLPRRRRPRGGARHGLPRRRRRRGDRGPRRRRARARAGAGFPAARGPRASRARARTPAARATRATCSRRRPSTATGSCWTRGSSPAVCARRFAARAPTGRGSGGARARPGIVGGAAAALLVLGGQGSLVVYACFRRANGAWAWVAEAAAGGQLGAARRARRARVPRGRARAAAAFGDGRVVLWRRRAGAARPRLDAVATGWPRRGPWRAAASARRRARARGRGGRRRRALRRRRRAARRDGRRRRRRARLRARGRARRAAAGGARGARARVVPRRGGADDDGRSPGETWRLVARLDHAAPLAGVALATLRARDAGQRFARARAAARRARAAAVAGVAAAPEGHSDDDEAGDDGDDASRVAAAAESARRSPRHSFGAARARRGRRRRALFPAAALAALLDPARADLAAEACDAAPGRVAGDPGKRRGGARPRSRGPRRLRRAPPSMLDGFDAAPPGREPPAARAARRRDDEVGRSRSGDESDTPPDGNEVLALELLTAAAALGAAARRLARDAARAARSAGCAARGRAPPQRAADAAAFCDTFGVPRRALRDAALAGHAIIRVSAEGGGLRYTSGKLGPRPSLLAMLAEISDRLEPHGLASARGARRAAAGGPRAGAPSDWPNASLDGALPPRSDLPSSLPSNRSLASSDRAAGGAAAGRRAAAHAGAPRRRAAARRGGPAEGDGAGDGHVLAQLLHPRSGVTLTPPRLPTWGGAASRGTLVSARASPDGAAAWLVDHAHDGDRAAALGRLEHWQDARVVAAVAPVGAGEPARKDDRASGASPKAEAGGDRQLRFIDAWEVEPIDDDDMGASLLRTSALGRRCPGGSGASWFVRIRISLRFLLVAMAHDPDAKRPPPQQTPEPRTQRLTSSFSDLGDAISDAASEA</sequence>
<feature type="region of interest" description="Disordered" evidence="1">
    <location>
        <begin position="224"/>
        <end position="328"/>
    </location>
</feature>
<reference evidence="2 3" key="1">
    <citation type="submission" date="2024-03" db="EMBL/GenBank/DDBJ databases">
        <title>Aureococcus anophagefferens CCMP1851 and Kratosvirus quantuckense: Draft genome of a second virus-susceptible host strain in the model system.</title>
        <authorList>
            <person name="Chase E."/>
            <person name="Truchon A.R."/>
            <person name="Schepens W."/>
            <person name="Wilhelm S.W."/>
        </authorList>
    </citation>
    <scope>NUCLEOTIDE SEQUENCE [LARGE SCALE GENOMIC DNA]</scope>
    <source>
        <strain evidence="2 3">CCMP1851</strain>
    </source>
</reference>
<evidence type="ECO:0000313" key="3">
    <source>
        <dbReference type="Proteomes" id="UP001363151"/>
    </source>
</evidence>
<accession>A0ABR1G0Y8</accession>
<evidence type="ECO:0000313" key="2">
    <source>
        <dbReference type="EMBL" id="KAK7242208.1"/>
    </source>
</evidence>
<proteinExistence type="predicted"/>
<feature type="compositionally biased region" description="Low complexity" evidence="1">
    <location>
        <begin position="698"/>
        <end position="709"/>
    </location>
</feature>
<feature type="region of interest" description="Disordered" evidence="1">
    <location>
        <begin position="1014"/>
        <end position="1035"/>
    </location>
</feature>
<feature type="compositionally biased region" description="Basic and acidic residues" evidence="1">
    <location>
        <begin position="713"/>
        <end position="725"/>
    </location>
</feature>
<organism evidence="2 3">
    <name type="scientific">Aureococcus anophagefferens</name>
    <name type="common">Harmful bloom alga</name>
    <dbReference type="NCBI Taxonomy" id="44056"/>
    <lineage>
        <taxon>Eukaryota</taxon>
        <taxon>Sar</taxon>
        <taxon>Stramenopiles</taxon>
        <taxon>Ochrophyta</taxon>
        <taxon>Pelagophyceae</taxon>
        <taxon>Pelagomonadales</taxon>
        <taxon>Pelagomonadaceae</taxon>
        <taxon>Aureococcus</taxon>
    </lineage>
</organism>
<gene>
    <name evidence="2" type="ORF">SO694_00013260</name>
</gene>
<feature type="region of interest" description="Disordered" evidence="1">
    <location>
        <begin position="1095"/>
        <end position="1132"/>
    </location>
</feature>
<comment type="caution">
    <text evidence="2">The sequence shown here is derived from an EMBL/GenBank/DDBJ whole genome shotgun (WGS) entry which is preliminary data.</text>
</comment>
<feature type="compositionally biased region" description="Low complexity" evidence="1">
    <location>
        <begin position="847"/>
        <end position="865"/>
    </location>
</feature>
<feature type="compositionally biased region" description="Low complexity" evidence="1">
    <location>
        <begin position="302"/>
        <end position="312"/>
    </location>
</feature>
<feature type="region of interest" description="Disordered" evidence="1">
    <location>
        <begin position="847"/>
        <end position="935"/>
    </location>
</feature>
<name>A0ABR1G0Y8_AURAN</name>
<feature type="compositionally biased region" description="Low complexity" evidence="1">
    <location>
        <begin position="875"/>
        <end position="913"/>
    </location>
</feature>
<feature type="compositionally biased region" description="Low complexity" evidence="1">
    <location>
        <begin position="283"/>
        <end position="294"/>
    </location>
</feature>
<feature type="region of interest" description="Disordered" evidence="1">
    <location>
        <begin position="85"/>
        <end position="113"/>
    </location>
</feature>
<feature type="region of interest" description="Disordered" evidence="1">
    <location>
        <begin position="660"/>
        <end position="734"/>
    </location>
</feature>
<feature type="compositionally biased region" description="Basic residues" evidence="1">
    <location>
        <begin position="246"/>
        <end position="282"/>
    </location>
</feature>
<protein>
    <submittedName>
        <fullName evidence="2">Uncharacterized protein</fullName>
    </submittedName>
</protein>
<feature type="compositionally biased region" description="Low complexity" evidence="1">
    <location>
        <begin position="226"/>
        <end position="241"/>
    </location>
</feature>